<evidence type="ECO:0000313" key="2">
    <source>
        <dbReference type="EMBL" id="SEI53188.1"/>
    </source>
</evidence>
<feature type="domain" description="Carrier" evidence="1">
    <location>
        <begin position="1"/>
        <end position="77"/>
    </location>
</feature>
<dbReference type="STRING" id="667676.SAMN05192539_1002200"/>
<dbReference type="RefSeq" id="WP_090863067.1">
    <property type="nucleotide sequence ID" value="NZ_FNYE01000002.1"/>
</dbReference>
<dbReference type="EMBL" id="FNYE01000002">
    <property type="protein sequence ID" value="SEI53188.1"/>
    <property type="molecule type" value="Genomic_DNA"/>
</dbReference>
<dbReference type="OrthoDB" id="7284767at2"/>
<reference evidence="3" key="1">
    <citation type="submission" date="2016-10" db="EMBL/GenBank/DDBJ databases">
        <authorList>
            <person name="Varghese N."/>
            <person name="Submissions S."/>
        </authorList>
    </citation>
    <scope>NUCLEOTIDE SEQUENCE [LARGE SCALE GENOMIC DNA]</scope>
    <source>
        <strain evidence="3">LMG 26031</strain>
    </source>
</reference>
<dbReference type="Proteomes" id="UP000198866">
    <property type="component" value="Unassembled WGS sequence"/>
</dbReference>
<evidence type="ECO:0000313" key="3">
    <source>
        <dbReference type="Proteomes" id="UP000198866"/>
    </source>
</evidence>
<dbReference type="NCBIfam" id="NF005480">
    <property type="entry name" value="PRK07081.1"/>
    <property type="match status" value="1"/>
</dbReference>
<name>A0A1H6RBF9_9BURK</name>
<gene>
    <name evidence="2" type="ORF">SAMN05192539_1002200</name>
</gene>
<dbReference type="InterPro" id="IPR009081">
    <property type="entry name" value="PP-bd_ACP"/>
</dbReference>
<dbReference type="InterPro" id="IPR036736">
    <property type="entry name" value="ACP-like_sf"/>
</dbReference>
<dbReference type="Gene3D" id="1.10.1200.10">
    <property type="entry name" value="ACP-like"/>
    <property type="match status" value="1"/>
</dbReference>
<accession>A0A1H6RBF9</accession>
<sequence length="90" mass="9729">MKTTLRRILARTGCLDVSVETLGDGDDLYEAGLSSMGAVRLMLEVEEVFGVQIPAQAISRELFQSIGALADELGRLLPKTSREQAAVHGR</sequence>
<dbReference type="Pfam" id="PF00550">
    <property type="entry name" value="PP-binding"/>
    <property type="match status" value="1"/>
</dbReference>
<dbReference type="SUPFAM" id="SSF47336">
    <property type="entry name" value="ACP-like"/>
    <property type="match status" value="1"/>
</dbReference>
<evidence type="ECO:0000259" key="1">
    <source>
        <dbReference type="PROSITE" id="PS50075"/>
    </source>
</evidence>
<dbReference type="PROSITE" id="PS50075">
    <property type="entry name" value="CARRIER"/>
    <property type="match status" value="1"/>
</dbReference>
<keyword evidence="3" id="KW-1185">Reference proteome</keyword>
<protein>
    <submittedName>
        <fullName evidence="2">Acyl carrier protein</fullName>
    </submittedName>
</protein>
<organism evidence="2 3">
    <name type="scientific">Paraburkholderia diazotrophica</name>
    <dbReference type="NCBI Taxonomy" id="667676"/>
    <lineage>
        <taxon>Bacteria</taxon>
        <taxon>Pseudomonadati</taxon>
        <taxon>Pseudomonadota</taxon>
        <taxon>Betaproteobacteria</taxon>
        <taxon>Burkholderiales</taxon>
        <taxon>Burkholderiaceae</taxon>
        <taxon>Paraburkholderia</taxon>
    </lineage>
</organism>
<proteinExistence type="predicted"/>
<dbReference type="AlphaFoldDB" id="A0A1H6RBF9"/>